<protein>
    <submittedName>
        <fullName evidence="2 3">Salivary secreted cytotoxin, putative</fullName>
    </submittedName>
</protein>
<dbReference type="Pfam" id="PF03318">
    <property type="entry name" value="ETX_MTX2"/>
    <property type="match status" value="1"/>
</dbReference>
<dbReference type="VEuPathDB" id="VectorBase:ISCP_030981"/>
<dbReference type="HOGENOM" id="CLU_068751_0_0_1"/>
<dbReference type="PANTHER" id="PTHR34007">
    <property type="entry name" value="AEROLYSIN-LIKE PROTEIN-RELATED"/>
    <property type="match status" value="1"/>
</dbReference>
<evidence type="ECO:0000313" key="3">
    <source>
        <dbReference type="EnsemblMetazoa" id="ISCW001565-PA"/>
    </source>
</evidence>
<dbReference type="OrthoDB" id="6492242at2759"/>
<dbReference type="VEuPathDB" id="VectorBase:ISCI001565"/>
<sequence length="304" mass="34273">MASSLPFHLAVALLLLLVHQHAAEELRAFDFDKKVASFVEDLSKTHKQKVMWWDIHGEHKRIQENLEKYGHESGCINACTHRYKVSVTAEAVKYGAAKIASMTPNVAYTQWAHNGQPSSAQQVSVKRRTQRVKSATWQTQTAFSSSFNLKAAAKIPAVTNFQTQVQAALDLKTARGGHHSETEEFTVHEVVNVPPMKSVKIEWIITDVVQEIPWTAEVIASGWVALWFENKVDNHWMWFYPVSSLRDPLLKNIGNNSVQFTAKGVLTLSNAQEGHLRVTEFDLQQYAGKPSPIRTYTIPLKLTQ</sequence>
<evidence type="ECO:0000256" key="1">
    <source>
        <dbReference type="SAM" id="SignalP"/>
    </source>
</evidence>
<reference evidence="2 4" key="1">
    <citation type="submission" date="2008-03" db="EMBL/GenBank/DDBJ databases">
        <title>Annotation of Ixodes scapularis.</title>
        <authorList>
            <consortium name="Ixodes scapularis Genome Project Consortium"/>
            <person name="Caler E."/>
            <person name="Hannick L.I."/>
            <person name="Bidwell S."/>
            <person name="Joardar V."/>
            <person name="Thiagarajan M."/>
            <person name="Amedeo P."/>
            <person name="Galinsky K.J."/>
            <person name="Schobel S."/>
            <person name="Inman J."/>
            <person name="Hostetler J."/>
            <person name="Miller J."/>
            <person name="Hammond M."/>
            <person name="Megy K."/>
            <person name="Lawson D."/>
            <person name="Kodira C."/>
            <person name="Sutton G."/>
            <person name="Meyer J."/>
            <person name="Hill C.A."/>
            <person name="Birren B."/>
            <person name="Nene V."/>
            <person name="Collins F."/>
            <person name="Alarcon-Chaidez F."/>
            <person name="Wikel S."/>
            <person name="Strausberg R."/>
        </authorList>
    </citation>
    <scope>NUCLEOTIDE SEQUENCE [LARGE SCALE GENOMIC DNA]</scope>
    <source>
        <strain evidence="4">Wikel</strain>
        <strain evidence="2">Wikel colony</strain>
    </source>
</reference>
<dbReference type="InterPro" id="IPR053280">
    <property type="entry name" value="Aerolysin-like_pore-former"/>
</dbReference>
<dbReference type="PANTHER" id="PTHR34007:SF1">
    <property type="entry name" value="AEROLYSIN-LIKE PROTEIN-RELATED"/>
    <property type="match status" value="1"/>
</dbReference>
<dbReference type="InParanoid" id="B7P6U4"/>
<dbReference type="Gene3D" id="2.170.15.10">
    <property type="entry name" value="Proaerolysin, chain A, domain 3"/>
    <property type="match status" value="1"/>
</dbReference>
<dbReference type="EMBL" id="ABJB010989282">
    <property type="status" value="NOT_ANNOTATED_CDS"/>
    <property type="molecule type" value="Genomic_DNA"/>
</dbReference>
<dbReference type="EnsemblMetazoa" id="ISCW001565-RA">
    <property type="protein sequence ID" value="ISCW001565-PA"/>
    <property type="gene ID" value="ISCW001565"/>
</dbReference>
<gene>
    <name evidence="2" type="ORF">IscW_ISCW001565</name>
</gene>
<dbReference type="EMBL" id="ABJB011003899">
    <property type="status" value="NOT_ANNOTATED_CDS"/>
    <property type="molecule type" value="Genomic_DNA"/>
</dbReference>
<keyword evidence="4" id="KW-1185">Reference proteome</keyword>
<dbReference type="EMBL" id="ABJB010304077">
    <property type="status" value="NOT_ANNOTATED_CDS"/>
    <property type="molecule type" value="Genomic_DNA"/>
</dbReference>
<feature type="signal peptide" evidence="1">
    <location>
        <begin position="1"/>
        <end position="23"/>
    </location>
</feature>
<keyword evidence="1" id="KW-0732">Signal</keyword>
<dbReference type="VEuPathDB" id="VectorBase:ISCW001565"/>
<evidence type="ECO:0000313" key="2">
    <source>
        <dbReference type="EMBL" id="EEC02316.1"/>
    </source>
</evidence>
<dbReference type="InterPro" id="IPR004991">
    <property type="entry name" value="Aerolysin-like"/>
</dbReference>
<evidence type="ECO:0000313" key="4">
    <source>
        <dbReference type="Proteomes" id="UP000001555"/>
    </source>
</evidence>
<dbReference type="SUPFAM" id="SSF56973">
    <property type="entry name" value="Aerolisin/ETX pore-forming domain"/>
    <property type="match status" value="1"/>
</dbReference>
<proteinExistence type="predicted"/>
<organism>
    <name type="scientific">Ixodes scapularis</name>
    <name type="common">Black-legged tick</name>
    <name type="synonym">Deer tick</name>
    <dbReference type="NCBI Taxonomy" id="6945"/>
    <lineage>
        <taxon>Eukaryota</taxon>
        <taxon>Metazoa</taxon>
        <taxon>Ecdysozoa</taxon>
        <taxon>Arthropoda</taxon>
        <taxon>Chelicerata</taxon>
        <taxon>Arachnida</taxon>
        <taxon>Acari</taxon>
        <taxon>Parasitiformes</taxon>
        <taxon>Ixodida</taxon>
        <taxon>Ixodoidea</taxon>
        <taxon>Ixodidae</taxon>
        <taxon>Ixodinae</taxon>
        <taxon>Ixodes</taxon>
    </lineage>
</organism>
<dbReference type="EMBL" id="DS647832">
    <property type="protein sequence ID" value="EEC02316.1"/>
    <property type="molecule type" value="Genomic_DNA"/>
</dbReference>
<dbReference type="AlphaFoldDB" id="B7P6U4"/>
<reference evidence="3" key="2">
    <citation type="submission" date="2020-05" db="UniProtKB">
        <authorList>
            <consortium name="EnsemblMetazoa"/>
        </authorList>
    </citation>
    <scope>IDENTIFICATION</scope>
    <source>
        <strain evidence="3">wikel</strain>
    </source>
</reference>
<dbReference type="PaxDb" id="6945-B7P6U4"/>
<dbReference type="Proteomes" id="UP000001555">
    <property type="component" value="Unassembled WGS sequence"/>
</dbReference>
<accession>B7P6U4</accession>
<name>B7P6U4_IXOSC</name>
<dbReference type="EMBL" id="ABJB010382469">
    <property type="status" value="NOT_ANNOTATED_CDS"/>
    <property type="molecule type" value="Genomic_DNA"/>
</dbReference>
<feature type="chain" id="PRO_5010825850" evidence="1">
    <location>
        <begin position="24"/>
        <end position="304"/>
    </location>
</feature>